<evidence type="ECO:0000256" key="1">
    <source>
        <dbReference type="ARBA" id="ARBA00001971"/>
    </source>
</evidence>
<keyword evidence="3 8" id="KW-0349">Heme</keyword>
<dbReference type="Gene3D" id="1.10.630.10">
    <property type="entry name" value="Cytochrome P450"/>
    <property type="match status" value="1"/>
</dbReference>
<evidence type="ECO:0000256" key="3">
    <source>
        <dbReference type="ARBA" id="ARBA00022617"/>
    </source>
</evidence>
<dbReference type="AlphaFoldDB" id="A0AAW1KW42"/>
<evidence type="ECO:0000313" key="11">
    <source>
        <dbReference type="EMBL" id="KAK9726677.1"/>
    </source>
</evidence>
<keyword evidence="12" id="KW-1185">Reference proteome</keyword>
<dbReference type="EMBL" id="JBDFQZ010000005">
    <property type="protein sequence ID" value="KAK9726677.1"/>
    <property type="molecule type" value="Genomic_DNA"/>
</dbReference>
<dbReference type="InterPro" id="IPR017972">
    <property type="entry name" value="Cyt_P450_CS"/>
</dbReference>
<dbReference type="InterPro" id="IPR001128">
    <property type="entry name" value="Cyt_P450"/>
</dbReference>
<evidence type="ECO:0000256" key="2">
    <source>
        <dbReference type="ARBA" id="ARBA00010617"/>
    </source>
</evidence>
<evidence type="ECO:0000256" key="6">
    <source>
        <dbReference type="ARBA" id="ARBA00023004"/>
    </source>
</evidence>
<dbReference type="Proteomes" id="UP001443914">
    <property type="component" value="Unassembled WGS sequence"/>
</dbReference>
<keyword evidence="10" id="KW-0812">Transmembrane</keyword>
<evidence type="ECO:0000256" key="7">
    <source>
        <dbReference type="ARBA" id="ARBA00023033"/>
    </source>
</evidence>
<evidence type="ECO:0000256" key="10">
    <source>
        <dbReference type="SAM" id="Phobius"/>
    </source>
</evidence>
<keyword evidence="5 9" id="KW-0560">Oxidoreductase</keyword>
<protein>
    <recommendedName>
        <fullName evidence="13">Cytochrome P450</fullName>
    </recommendedName>
</protein>
<dbReference type="GO" id="GO:0005506">
    <property type="term" value="F:iron ion binding"/>
    <property type="evidence" value="ECO:0007669"/>
    <property type="project" value="InterPro"/>
</dbReference>
<evidence type="ECO:0008006" key="13">
    <source>
        <dbReference type="Google" id="ProtNLM"/>
    </source>
</evidence>
<dbReference type="GO" id="GO:0004497">
    <property type="term" value="F:monooxygenase activity"/>
    <property type="evidence" value="ECO:0007669"/>
    <property type="project" value="UniProtKB-KW"/>
</dbReference>
<sequence length="531" mass="60641">MTWGHLYDLVGLLRKKNSKVKKIGLPNMEYKQLLMIILIFIMPLLVLKLWSKLQNKNKQPKKRPPGPKKLPFLGNLHQLRGDLPYKILQKLSKEHGPLMLLQLGSVPTLVISSADVAREIFKPHDLAFSSRPPLYVQKRLTYECNDITFAPYGEHWRQVRKLVLLEMLSVKRVQSFRSTREDEVDSMINSIAQCSPNPVNLSEITPSLTNDVICRIAFGTKYDSSGGSNGKVKLKIHDIFHDVQNLQGRFNVADFYPWLGWFLNKFNGVNTSLEKNFGEMDKFFDEIIKKHMETTVDHETFVSVLLRLQKDPDQTIALTDNIVKGLLMDMFIAGTDTSSASLVWIMTELIKNPCVMKKAQDEVRQVVNGKQRVEESDLAQISYLKLIIKETLRLHPPAPLLVPRETIEPCKIREYEIPAKTRVFVNAKAISTDPNVWDNPNKFDPDRFVDSLIDYRGHDFELIPFGVGRRGCPGMNFATLLVEIALANLLYCFDWTLPKGMTRDDVNMDEAIGVTVRKKEPLLLLATPKSL</sequence>
<keyword evidence="7 9" id="KW-0503">Monooxygenase</keyword>
<comment type="caution">
    <text evidence="11">The sequence shown here is derived from an EMBL/GenBank/DDBJ whole genome shotgun (WGS) entry which is preliminary data.</text>
</comment>
<name>A0AAW1KW42_SAPOF</name>
<feature type="transmembrane region" description="Helical" evidence="10">
    <location>
        <begin position="33"/>
        <end position="51"/>
    </location>
</feature>
<evidence type="ECO:0000256" key="8">
    <source>
        <dbReference type="PIRSR" id="PIRSR602401-1"/>
    </source>
</evidence>
<dbReference type="GO" id="GO:0020037">
    <property type="term" value="F:heme binding"/>
    <property type="evidence" value="ECO:0007669"/>
    <property type="project" value="InterPro"/>
</dbReference>
<evidence type="ECO:0000256" key="9">
    <source>
        <dbReference type="RuleBase" id="RU000461"/>
    </source>
</evidence>
<proteinExistence type="inferred from homology"/>
<feature type="binding site" description="axial binding residue" evidence="8">
    <location>
        <position position="472"/>
    </location>
    <ligand>
        <name>heme</name>
        <dbReference type="ChEBI" id="CHEBI:30413"/>
    </ligand>
    <ligandPart>
        <name>Fe</name>
        <dbReference type="ChEBI" id="CHEBI:18248"/>
    </ligandPart>
</feature>
<dbReference type="GO" id="GO:0016705">
    <property type="term" value="F:oxidoreductase activity, acting on paired donors, with incorporation or reduction of molecular oxygen"/>
    <property type="evidence" value="ECO:0007669"/>
    <property type="project" value="InterPro"/>
</dbReference>
<dbReference type="PANTHER" id="PTHR47955:SF19">
    <property type="entry name" value="CYTOCHROME P450 71A9-LIKE ISOFORM X1"/>
    <property type="match status" value="1"/>
</dbReference>
<keyword evidence="6 8" id="KW-0408">Iron</keyword>
<dbReference type="InterPro" id="IPR002401">
    <property type="entry name" value="Cyt_P450_E_grp-I"/>
</dbReference>
<comment type="similarity">
    <text evidence="2 9">Belongs to the cytochrome P450 family.</text>
</comment>
<dbReference type="InterPro" id="IPR036396">
    <property type="entry name" value="Cyt_P450_sf"/>
</dbReference>
<keyword evidence="4 8" id="KW-0479">Metal-binding</keyword>
<evidence type="ECO:0000313" key="12">
    <source>
        <dbReference type="Proteomes" id="UP001443914"/>
    </source>
</evidence>
<dbReference type="PANTHER" id="PTHR47955">
    <property type="entry name" value="CYTOCHROME P450 FAMILY 71 PROTEIN"/>
    <property type="match status" value="1"/>
</dbReference>
<evidence type="ECO:0000256" key="5">
    <source>
        <dbReference type="ARBA" id="ARBA00023002"/>
    </source>
</evidence>
<organism evidence="11 12">
    <name type="scientific">Saponaria officinalis</name>
    <name type="common">Common soapwort</name>
    <name type="synonym">Lychnis saponaria</name>
    <dbReference type="NCBI Taxonomy" id="3572"/>
    <lineage>
        <taxon>Eukaryota</taxon>
        <taxon>Viridiplantae</taxon>
        <taxon>Streptophyta</taxon>
        <taxon>Embryophyta</taxon>
        <taxon>Tracheophyta</taxon>
        <taxon>Spermatophyta</taxon>
        <taxon>Magnoliopsida</taxon>
        <taxon>eudicotyledons</taxon>
        <taxon>Gunneridae</taxon>
        <taxon>Pentapetalae</taxon>
        <taxon>Caryophyllales</taxon>
        <taxon>Caryophyllaceae</taxon>
        <taxon>Caryophylleae</taxon>
        <taxon>Saponaria</taxon>
    </lineage>
</organism>
<dbReference type="PRINTS" id="PR00463">
    <property type="entry name" value="EP450I"/>
</dbReference>
<dbReference type="PRINTS" id="PR00385">
    <property type="entry name" value="P450"/>
</dbReference>
<dbReference type="PROSITE" id="PS00086">
    <property type="entry name" value="CYTOCHROME_P450"/>
    <property type="match status" value="1"/>
</dbReference>
<reference evidence="11" key="1">
    <citation type="submission" date="2024-03" db="EMBL/GenBank/DDBJ databases">
        <title>WGS assembly of Saponaria officinalis var. Norfolk2.</title>
        <authorList>
            <person name="Jenkins J."/>
            <person name="Shu S."/>
            <person name="Grimwood J."/>
            <person name="Barry K."/>
            <person name="Goodstein D."/>
            <person name="Schmutz J."/>
            <person name="Leebens-Mack J."/>
            <person name="Osbourn A."/>
        </authorList>
    </citation>
    <scope>NUCLEOTIDE SEQUENCE [LARGE SCALE GENOMIC DNA]</scope>
    <source>
        <strain evidence="11">JIC</strain>
    </source>
</reference>
<evidence type="ECO:0000256" key="4">
    <source>
        <dbReference type="ARBA" id="ARBA00022723"/>
    </source>
</evidence>
<gene>
    <name evidence="11" type="ORF">RND81_05G229900</name>
</gene>
<dbReference type="FunFam" id="1.10.630.10:FF:000011">
    <property type="entry name" value="Cytochrome P450 83B1"/>
    <property type="match status" value="1"/>
</dbReference>
<accession>A0AAW1KW42</accession>
<keyword evidence="10" id="KW-0472">Membrane</keyword>
<dbReference type="CDD" id="cd11072">
    <property type="entry name" value="CYP71-like"/>
    <property type="match status" value="1"/>
</dbReference>
<dbReference type="Pfam" id="PF00067">
    <property type="entry name" value="p450"/>
    <property type="match status" value="1"/>
</dbReference>
<comment type="cofactor">
    <cofactor evidence="1 8">
        <name>heme</name>
        <dbReference type="ChEBI" id="CHEBI:30413"/>
    </cofactor>
</comment>
<dbReference type="SUPFAM" id="SSF48264">
    <property type="entry name" value="Cytochrome P450"/>
    <property type="match status" value="1"/>
</dbReference>
<keyword evidence="10" id="KW-1133">Transmembrane helix</keyword>